<accession>A0ABR3DT61</accession>
<feature type="region of interest" description="Disordered" evidence="1">
    <location>
        <begin position="85"/>
        <end position="108"/>
    </location>
</feature>
<evidence type="ECO:0000313" key="3">
    <source>
        <dbReference type="Proteomes" id="UP001451303"/>
    </source>
</evidence>
<name>A0ABR3DT61_NEUIN</name>
<feature type="compositionally biased region" description="Polar residues" evidence="1">
    <location>
        <begin position="97"/>
        <end position="108"/>
    </location>
</feature>
<keyword evidence="3" id="KW-1185">Reference proteome</keyword>
<reference evidence="2 3" key="1">
    <citation type="submission" date="2023-09" db="EMBL/GenBank/DDBJ databases">
        <title>Multi-omics analysis of a traditional fermented food reveals byproduct-associated fungal strains for waste-to-food upcycling.</title>
        <authorList>
            <consortium name="Lawrence Berkeley National Laboratory"/>
            <person name="Rekdal V.M."/>
            <person name="Villalobos-Escobedo J.M."/>
            <person name="Rodriguez-Valeron N."/>
            <person name="Garcia M.O."/>
            <person name="Vasquez D.P."/>
            <person name="Damayanti I."/>
            <person name="Sorensen P.M."/>
            <person name="Baidoo E.E."/>
            <person name="De Carvalho A.C."/>
            <person name="Riley R."/>
            <person name="Lipzen A."/>
            <person name="He G."/>
            <person name="Yan M."/>
            <person name="Haridas S."/>
            <person name="Daum C."/>
            <person name="Yoshinaga Y."/>
            <person name="Ng V."/>
            <person name="Grigoriev I.V."/>
            <person name="Munk R."/>
            <person name="Nuraida L."/>
            <person name="Wijaya C.H."/>
            <person name="Morales P.-C."/>
            <person name="Keasling J.D."/>
        </authorList>
    </citation>
    <scope>NUCLEOTIDE SEQUENCE [LARGE SCALE GENOMIC DNA]</scope>
    <source>
        <strain evidence="2 3">FGSC 2613</strain>
    </source>
</reference>
<dbReference type="EMBL" id="JAVLET010000001">
    <property type="protein sequence ID" value="KAL0475845.1"/>
    <property type="molecule type" value="Genomic_DNA"/>
</dbReference>
<evidence type="ECO:0000313" key="2">
    <source>
        <dbReference type="EMBL" id="KAL0475845.1"/>
    </source>
</evidence>
<evidence type="ECO:0000256" key="1">
    <source>
        <dbReference type="SAM" id="MobiDB-lite"/>
    </source>
</evidence>
<dbReference type="Proteomes" id="UP001451303">
    <property type="component" value="Unassembled WGS sequence"/>
</dbReference>
<gene>
    <name evidence="2" type="ORF">QR685DRAFT_578776</name>
</gene>
<proteinExistence type="predicted"/>
<protein>
    <submittedName>
        <fullName evidence="2">Uncharacterized protein</fullName>
    </submittedName>
</protein>
<organism evidence="2 3">
    <name type="scientific">Neurospora intermedia</name>
    <dbReference type="NCBI Taxonomy" id="5142"/>
    <lineage>
        <taxon>Eukaryota</taxon>
        <taxon>Fungi</taxon>
        <taxon>Dikarya</taxon>
        <taxon>Ascomycota</taxon>
        <taxon>Pezizomycotina</taxon>
        <taxon>Sordariomycetes</taxon>
        <taxon>Sordariomycetidae</taxon>
        <taxon>Sordariales</taxon>
        <taxon>Sordariaceae</taxon>
        <taxon>Neurospora</taxon>
    </lineage>
</organism>
<comment type="caution">
    <text evidence="2">The sequence shown here is derived from an EMBL/GenBank/DDBJ whole genome shotgun (WGS) entry which is preliminary data.</text>
</comment>
<sequence>MAKKRKAAAAPICRQYDEFFEDGDTSKTCRYHVSTNDAVSSAKKQKVRKLTHFRVGSDHDRHLIAPTPVMEVLSDTKLKEKITKDVSNEHASHKLSRFQQRFQASDHR</sequence>